<dbReference type="HOGENOM" id="CLU_031217_0_0_1"/>
<protein>
    <recommendedName>
        <fullName evidence="4">Regulatory P domain-containing protein</fullName>
    </recommendedName>
</protein>
<dbReference type="EMBL" id="KB456263">
    <property type="protein sequence ID" value="EMF13898.1"/>
    <property type="molecule type" value="Genomic_DNA"/>
</dbReference>
<dbReference type="InterPro" id="IPR027589">
    <property type="entry name" value="Choice_anch_B"/>
</dbReference>
<dbReference type="GO" id="GO:0005576">
    <property type="term" value="C:extracellular region"/>
    <property type="evidence" value="ECO:0007669"/>
    <property type="project" value="TreeGrafter"/>
</dbReference>
<dbReference type="RefSeq" id="XP_016762019.1">
    <property type="nucleotide sequence ID" value="XM_016905298.1"/>
</dbReference>
<keyword evidence="1" id="KW-0732">Signal</keyword>
<dbReference type="OMA" id="NYAVACG"/>
<dbReference type="PANTHER" id="PTHR38787:SF3">
    <property type="entry name" value="REGULATORY P DOMAIN-CONTAINING PROTEIN"/>
    <property type="match status" value="1"/>
</dbReference>
<gene>
    <name evidence="2" type="ORF">SEPMUDRAFT_149035</name>
</gene>
<evidence type="ECO:0000313" key="3">
    <source>
        <dbReference type="Proteomes" id="UP000016931"/>
    </source>
</evidence>
<feature type="signal peptide" evidence="1">
    <location>
        <begin position="1"/>
        <end position="16"/>
    </location>
</feature>
<proteinExistence type="predicted"/>
<dbReference type="eggNOG" id="ENOG502QQSB">
    <property type="taxonomic scope" value="Eukaryota"/>
</dbReference>
<dbReference type="Proteomes" id="UP000016931">
    <property type="component" value="Unassembled WGS sequence"/>
</dbReference>
<dbReference type="AlphaFoldDB" id="M3CJD7"/>
<organism evidence="2 3">
    <name type="scientific">Sphaerulina musiva (strain SO2202)</name>
    <name type="common">Poplar stem canker fungus</name>
    <name type="synonym">Septoria musiva</name>
    <dbReference type="NCBI Taxonomy" id="692275"/>
    <lineage>
        <taxon>Eukaryota</taxon>
        <taxon>Fungi</taxon>
        <taxon>Dikarya</taxon>
        <taxon>Ascomycota</taxon>
        <taxon>Pezizomycotina</taxon>
        <taxon>Dothideomycetes</taxon>
        <taxon>Dothideomycetidae</taxon>
        <taxon>Mycosphaerellales</taxon>
        <taxon>Mycosphaerellaceae</taxon>
        <taxon>Sphaerulina</taxon>
    </lineage>
</organism>
<name>M3CJD7_SPHMS</name>
<feature type="chain" id="PRO_5004032404" description="Regulatory P domain-containing protein" evidence="1">
    <location>
        <begin position="17"/>
        <end position="497"/>
    </location>
</feature>
<evidence type="ECO:0000256" key="1">
    <source>
        <dbReference type="SAM" id="SignalP"/>
    </source>
</evidence>
<keyword evidence="3" id="KW-1185">Reference proteome</keyword>
<accession>M3CJD7</accession>
<dbReference type="PANTHER" id="PTHR38787">
    <property type="entry name" value="REGULATORY P DOMAIN-CONTAINING PROTEIN"/>
    <property type="match status" value="1"/>
</dbReference>
<dbReference type="OrthoDB" id="2099887at2759"/>
<reference evidence="2 3" key="1">
    <citation type="journal article" date="2012" name="PLoS Pathog.">
        <title>Diverse lifestyles and strategies of plant pathogenesis encoded in the genomes of eighteen Dothideomycetes fungi.</title>
        <authorList>
            <person name="Ohm R.A."/>
            <person name="Feau N."/>
            <person name="Henrissat B."/>
            <person name="Schoch C.L."/>
            <person name="Horwitz B.A."/>
            <person name="Barry K.W."/>
            <person name="Condon B.J."/>
            <person name="Copeland A.C."/>
            <person name="Dhillon B."/>
            <person name="Glaser F."/>
            <person name="Hesse C.N."/>
            <person name="Kosti I."/>
            <person name="LaButti K."/>
            <person name="Lindquist E.A."/>
            <person name="Lucas S."/>
            <person name="Salamov A.A."/>
            <person name="Bradshaw R.E."/>
            <person name="Ciuffetti L."/>
            <person name="Hamelin R.C."/>
            <person name="Kema G.H.J."/>
            <person name="Lawrence C."/>
            <person name="Scott J.A."/>
            <person name="Spatafora J.W."/>
            <person name="Turgeon B.G."/>
            <person name="de Wit P.J.G.M."/>
            <person name="Zhong S."/>
            <person name="Goodwin S.B."/>
            <person name="Grigoriev I.V."/>
        </authorList>
    </citation>
    <scope>NUCLEOTIDE SEQUENCE [LARGE SCALE GENOMIC DNA]</scope>
    <source>
        <strain evidence="2 3">SO2202</strain>
    </source>
</reference>
<dbReference type="GeneID" id="27902435"/>
<dbReference type="STRING" id="692275.M3CJD7"/>
<evidence type="ECO:0000313" key="2">
    <source>
        <dbReference type="EMBL" id="EMF13898.1"/>
    </source>
</evidence>
<evidence type="ECO:0008006" key="4">
    <source>
        <dbReference type="Google" id="ProtNLM"/>
    </source>
</evidence>
<sequence length="497" mass="54473">MKVSSVSAALLPLVSAQLYTKEEYRSGAVMSQMMAAKEASWAYHRERGEYDSTKFSGYDQKKAATRIQCINGKAEAVVGDASQTYSCANIDMYDFKSHAELGSNGGEGSGSWGVVLEGREFIAIGQTDGAAFAEVTAEGALVYLGRLPQQSTPVIWREIKANGPYMLIGSEANNHGVQIFDMRKLLDVDPSSPRTFSTSSDITLFTDSVGMPLGRSHNVVVNEEKNYAVAVGAVPRDSTCASGLVFINMDDPAEPYSPGCSPQDGYIHDAQCIVYRGPDERYNGRDICYGYNEDTLTIYDVTNKNGTNAGSVISRTPYTGATYTHQGWVIDPMWQTHLVLDDELDEGEVDPTRVNPDSPALDGLPVTYIFDITDLENPVNTGYYKSGVRSVDHNQFIYDGLAYQSNYQAGLRILDVSTIPSDPTGDSVREIAHFDTYPDDDSEPGGGVADWSFGTWSHYTFPSGYIVINTIDRGPFVVKMNSFSRRGFGSQYVRRTV</sequence>
<dbReference type="NCBIfam" id="TIGR04312">
    <property type="entry name" value="choice_anch_B"/>
    <property type="match status" value="1"/>
</dbReference>